<evidence type="ECO:0000259" key="11">
    <source>
        <dbReference type="PROSITE" id="PS50929"/>
    </source>
</evidence>
<dbReference type="PROSITE" id="PS50893">
    <property type="entry name" value="ABC_TRANSPORTER_2"/>
    <property type="match status" value="2"/>
</dbReference>
<dbReference type="InterPro" id="IPR011527">
    <property type="entry name" value="ABC1_TM_dom"/>
</dbReference>
<keyword evidence="6 9" id="KW-1133">Transmembrane helix</keyword>
<feature type="transmembrane region" description="Helical" evidence="9">
    <location>
        <begin position="729"/>
        <end position="751"/>
    </location>
</feature>
<sequence>MVFSEDDNSFDYTSRSRESINKKFEDNRRVKLNKTKVNHNKENEEHDTESLLLEKVNPSIVPTKRKQGEKDTNTDVPSISFFTLYRFASTKDIIYIVTALLCSVVSGCMMPVTMILFSNISQSMVDYEMSLKKGIPEDDVFLDSLRFFALWNSAAGLVFVVLSYIATVLMNIAAFNQIYKIRQEYLKAALNQDFGYVDTHQMGDFAAKMSSDVIKLEDGIGEKVATSIFYLTCSVSSIITALILGWKLALLCLISFPVTFGLLGISGWLSSRLSKKETVASGKAGAIAEEVLSSIRTVYAFSGQQKEMERYESHLKDVRKINIKKGFYNGLSMGILFFCIFGSYALSFWFGYKLTVDEPEIYNVATMIAVFMNIIMASENFSILSTLVEVFGVACGAGAQIFSLIDNVPTIDPLLNKGAVPKHIDGNIELKNVVFHYPSKPDVPVLKGVSLSVKRGQSVALVGHSGCGKSTIIQLISRYYDVIDGSVCVDDVDVRELSVRWLRDQIGLVGQEPVLFNTTVRENIRYGRENATDSEIETCAKQANAHEFIKKLPAGYDTLVGERGASLSGGQKQRIAIARALIRNPHILLLDEATSALDTSSEAKVQKALDKAQEGRTTIIVAHRLSTIRNVDVIYVFKNGEIIEYGPHNELMKKKGHYYDMVMIQAPPAADENKDKPQLNRKQSTEINEQDEDEIVITKTTEKNDFEELEKEVSFWEVVRLNSPEWKSITVASACSLVSGFAMPVLAVVLGDFVGVFSNPNTDEVSSEIQRFIIIFIVAGMFSGIGNFITVYFYGIAGECLTERLRKLMFEKLLQQEVAYYDDKNNSTGALCARLAGEAASVQAATGQRIGTVLQAAGTFILALVLSLYYEWRVGLVAFTSVPLMAAIVYKEGRMVSAESFGTAKTMEASSKLAVEAVSNMRTVASLGKEKMFLNKYSVELLPALLIAKRSAHWRGIVFGLSRGLFNFIYAAAMYYGGILIVSEHIKYSIILKSVDSLILGAASAAQAFAFAPNFHKGIKAAGRVITLLKIQSKITDPVTPMKEFKNTGTAALQDVSFKYPTRPNIQVLKNMNLQIEQGQTVALVGASGCGKSTVIQLLQRYYDPDDGIVTQSGVPIQNLSLIDARRTIGFVQQEPILFDRTIGENIAYGDNSRQPSMDEIVEAAKQANIHNFIKSLPLGYDSNIGTKGAQLSGGQKQRVAIARALIRNPQILLLDEATSALDTESEKVVQDALSAASAGRTCVTIAHRLSTVRDAHRICVLGDGRVLEAGTHDHLMRLKGIYYNLNRSGNS</sequence>
<dbReference type="InterPro" id="IPR039421">
    <property type="entry name" value="Type_1_exporter"/>
</dbReference>
<dbReference type="CDD" id="cd03249">
    <property type="entry name" value="ABC_MTABC3_MDL1_MDL2"/>
    <property type="match status" value="2"/>
</dbReference>
<dbReference type="Gene3D" id="3.40.50.300">
    <property type="entry name" value="P-loop containing nucleotide triphosphate hydrolases"/>
    <property type="match status" value="2"/>
</dbReference>
<keyword evidence="12" id="KW-1185">Reference proteome</keyword>
<protein>
    <submittedName>
        <fullName evidence="13">ATP-dependent translocase ABCB1-like</fullName>
    </submittedName>
</protein>
<gene>
    <name evidence="13" type="primary">LOC113520666</name>
</gene>
<dbReference type="Proteomes" id="UP001652740">
    <property type="component" value="Unplaced"/>
</dbReference>
<dbReference type="InterPro" id="IPR027417">
    <property type="entry name" value="P-loop_NTPase"/>
</dbReference>
<evidence type="ECO:0000256" key="6">
    <source>
        <dbReference type="ARBA" id="ARBA00022989"/>
    </source>
</evidence>
<dbReference type="PROSITE" id="PS50929">
    <property type="entry name" value="ABC_TM1F"/>
    <property type="match status" value="2"/>
</dbReference>
<dbReference type="Pfam" id="PF00664">
    <property type="entry name" value="ABC_membrane"/>
    <property type="match status" value="2"/>
</dbReference>
<evidence type="ECO:0000256" key="4">
    <source>
        <dbReference type="ARBA" id="ARBA00022741"/>
    </source>
</evidence>
<evidence type="ECO:0000256" key="8">
    <source>
        <dbReference type="SAM" id="MobiDB-lite"/>
    </source>
</evidence>
<dbReference type="PANTHER" id="PTHR43394:SF27">
    <property type="entry name" value="ATP-DEPENDENT TRANSLOCASE ABCB1-LIKE"/>
    <property type="match status" value="1"/>
</dbReference>
<evidence type="ECO:0000256" key="9">
    <source>
        <dbReference type="SAM" id="Phobius"/>
    </source>
</evidence>
<dbReference type="InterPro" id="IPR017871">
    <property type="entry name" value="ABC_transporter-like_CS"/>
</dbReference>
<feature type="transmembrane region" description="Helical" evidence="9">
    <location>
        <begin position="361"/>
        <end position="378"/>
    </location>
</feature>
<keyword evidence="4" id="KW-0547">Nucleotide-binding</keyword>
<dbReference type="PROSITE" id="PS00211">
    <property type="entry name" value="ABC_TRANSPORTER_1"/>
    <property type="match status" value="2"/>
</dbReference>
<dbReference type="RefSeq" id="XP_052753334.1">
    <property type="nucleotide sequence ID" value="XM_052897374.1"/>
</dbReference>
<dbReference type="SUPFAM" id="SSF52540">
    <property type="entry name" value="P-loop containing nucleoside triphosphate hydrolases"/>
    <property type="match status" value="2"/>
</dbReference>
<feature type="domain" description="ABC transporter" evidence="10">
    <location>
        <begin position="1051"/>
        <end position="1289"/>
    </location>
</feature>
<dbReference type="SMART" id="SM00382">
    <property type="entry name" value="AAA"/>
    <property type="match status" value="2"/>
</dbReference>
<dbReference type="Gene3D" id="1.20.1560.10">
    <property type="entry name" value="ABC transporter type 1, transmembrane domain"/>
    <property type="match status" value="1"/>
</dbReference>
<organism evidence="12 13">
    <name type="scientific">Galleria mellonella</name>
    <name type="common">Greater wax moth</name>
    <dbReference type="NCBI Taxonomy" id="7137"/>
    <lineage>
        <taxon>Eukaryota</taxon>
        <taxon>Metazoa</taxon>
        <taxon>Ecdysozoa</taxon>
        <taxon>Arthropoda</taxon>
        <taxon>Hexapoda</taxon>
        <taxon>Insecta</taxon>
        <taxon>Pterygota</taxon>
        <taxon>Neoptera</taxon>
        <taxon>Endopterygota</taxon>
        <taxon>Lepidoptera</taxon>
        <taxon>Glossata</taxon>
        <taxon>Ditrysia</taxon>
        <taxon>Pyraloidea</taxon>
        <taxon>Pyralidae</taxon>
        <taxon>Galleriinae</taxon>
        <taxon>Galleria</taxon>
    </lineage>
</organism>
<feature type="transmembrane region" description="Helical" evidence="9">
    <location>
        <begin position="850"/>
        <end position="868"/>
    </location>
</feature>
<dbReference type="Pfam" id="PF00005">
    <property type="entry name" value="ABC_tran"/>
    <property type="match status" value="2"/>
</dbReference>
<evidence type="ECO:0000259" key="10">
    <source>
        <dbReference type="PROSITE" id="PS50893"/>
    </source>
</evidence>
<dbReference type="InterPro" id="IPR003439">
    <property type="entry name" value="ABC_transporter-like_ATP-bd"/>
</dbReference>
<reference evidence="13" key="1">
    <citation type="submission" date="2025-08" db="UniProtKB">
        <authorList>
            <consortium name="RefSeq"/>
        </authorList>
    </citation>
    <scope>IDENTIFICATION</scope>
    <source>
        <tissue evidence="13">Whole larvae</tissue>
    </source>
</reference>
<feature type="domain" description="ABC transporter" evidence="10">
    <location>
        <begin position="428"/>
        <end position="664"/>
    </location>
</feature>
<evidence type="ECO:0000313" key="12">
    <source>
        <dbReference type="Proteomes" id="UP001652740"/>
    </source>
</evidence>
<dbReference type="SUPFAM" id="SSF90123">
    <property type="entry name" value="ABC transporter transmembrane region"/>
    <property type="match status" value="2"/>
</dbReference>
<dbReference type="GeneID" id="113520666"/>
<dbReference type="InterPro" id="IPR036640">
    <property type="entry name" value="ABC1_TM_sf"/>
</dbReference>
<feature type="transmembrane region" description="Helical" evidence="9">
    <location>
        <begin position="874"/>
        <end position="890"/>
    </location>
</feature>
<feature type="transmembrane region" description="Helical" evidence="9">
    <location>
        <begin position="224"/>
        <end position="242"/>
    </location>
</feature>
<keyword evidence="3 9" id="KW-0812">Transmembrane</keyword>
<feature type="transmembrane region" description="Helical" evidence="9">
    <location>
        <begin position="248"/>
        <end position="269"/>
    </location>
</feature>
<accession>A0ABM3MPN2</accession>
<keyword evidence="7 9" id="KW-0472">Membrane</keyword>
<evidence type="ECO:0000256" key="1">
    <source>
        <dbReference type="ARBA" id="ARBA00004141"/>
    </source>
</evidence>
<evidence type="ECO:0000313" key="13">
    <source>
        <dbReference type="RefSeq" id="XP_052753334.1"/>
    </source>
</evidence>
<name>A0ABM3MPN2_GALME</name>
<evidence type="ECO:0000256" key="3">
    <source>
        <dbReference type="ARBA" id="ARBA00022692"/>
    </source>
</evidence>
<comment type="subcellular location">
    <subcellularLocation>
        <location evidence="1">Membrane</location>
        <topology evidence="1">Multi-pass membrane protein</topology>
    </subcellularLocation>
</comment>
<dbReference type="InterPro" id="IPR003593">
    <property type="entry name" value="AAA+_ATPase"/>
</dbReference>
<dbReference type="CDD" id="cd18578">
    <property type="entry name" value="ABC_6TM_Pgp_ABCB1_D2_like"/>
    <property type="match status" value="1"/>
</dbReference>
<feature type="region of interest" description="Disordered" evidence="8">
    <location>
        <begin position="669"/>
        <end position="690"/>
    </location>
</feature>
<feature type="transmembrane region" description="Helical" evidence="9">
    <location>
        <begin position="771"/>
        <end position="797"/>
    </location>
</feature>
<evidence type="ECO:0000256" key="5">
    <source>
        <dbReference type="ARBA" id="ARBA00022840"/>
    </source>
</evidence>
<proteinExistence type="inferred from homology"/>
<feature type="domain" description="ABC transmembrane type-1" evidence="11">
    <location>
        <begin position="97"/>
        <end position="391"/>
    </location>
</feature>
<dbReference type="CDD" id="cd18577">
    <property type="entry name" value="ABC_6TM_Pgp_ABCB1_D1_like"/>
    <property type="match status" value="1"/>
</dbReference>
<feature type="transmembrane region" description="Helical" evidence="9">
    <location>
        <begin position="965"/>
        <end position="983"/>
    </location>
</feature>
<evidence type="ECO:0000256" key="2">
    <source>
        <dbReference type="ARBA" id="ARBA00007577"/>
    </source>
</evidence>
<keyword evidence="5" id="KW-0067">ATP-binding</keyword>
<feature type="transmembrane region" description="Helical" evidence="9">
    <location>
        <begin position="148"/>
        <end position="173"/>
    </location>
</feature>
<evidence type="ECO:0000256" key="7">
    <source>
        <dbReference type="ARBA" id="ARBA00023136"/>
    </source>
</evidence>
<comment type="similarity">
    <text evidence="2">Belongs to the ABC transporter superfamily. ABCB family. Multidrug resistance exporter (TC 3.A.1.201) subfamily.</text>
</comment>
<feature type="transmembrane region" description="Helical" evidence="9">
    <location>
        <begin position="93"/>
        <end position="117"/>
    </location>
</feature>
<feature type="domain" description="ABC transmembrane type-1" evidence="11">
    <location>
        <begin position="731"/>
        <end position="1017"/>
    </location>
</feature>
<dbReference type="PANTHER" id="PTHR43394">
    <property type="entry name" value="ATP-DEPENDENT PERMEASE MDL1, MITOCHONDRIAL"/>
    <property type="match status" value="1"/>
</dbReference>
<feature type="transmembrane region" description="Helical" evidence="9">
    <location>
        <begin position="326"/>
        <end position="349"/>
    </location>
</feature>